<dbReference type="HOGENOM" id="CLU_056487_0_0_1"/>
<evidence type="ECO:0000313" key="5">
    <source>
        <dbReference type="EMBL" id="EDO40891.1"/>
    </source>
</evidence>
<dbReference type="InterPro" id="IPR000504">
    <property type="entry name" value="RRM_dom"/>
</dbReference>
<evidence type="ECO:0000259" key="4">
    <source>
        <dbReference type="PROSITE" id="PS50102"/>
    </source>
</evidence>
<evidence type="ECO:0000313" key="6">
    <source>
        <dbReference type="Proteomes" id="UP000001593"/>
    </source>
</evidence>
<dbReference type="AlphaFoldDB" id="A7S5Y9"/>
<dbReference type="Proteomes" id="UP000001593">
    <property type="component" value="Unassembled WGS sequence"/>
</dbReference>
<dbReference type="Gene3D" id="3.30.70.330">
    <property type="match status" value="3"/>
</dbReference>
<dbReference type="EMBL" id="DS469585">
    <property type="protein sequence ID" value="EDO40891.1"/>
    <property type="molecule type" value="Genomic_DNA"/>
</dbReference>
<dbReference type="STRING" id="45351.A7S5Y9"/>
<accession>A7S5Y9</accession>
<dbReference type="InterPro" id="IPR012677">
    <property type="entry name" value="Nucleotide-bd_a/b_plait_sf"/>
</dbReference>
<dbReference type="PROSITE" id="PS50102">
    <property type="entry name" value="RRM"/>
    <property type="match status" value="3"/>
</dbReference>
<feature type="region of interest" description="Disordered" evidence="3">
    <location>
        <begin position="1"/>
        <end position="40"/>
    </location>
</feature>
<dbReference type="InParanoid" id="A7S5Y9"/>
<keyword evidence="6" id="KW-1185">Reference proteome</keyword>
<dbReference type="FunFam" id="3.30.70.330:FF:000143">
    <property type="entry name" value="msx2-interacting protein-like isoform X1"/>
    <property type="match status" value="1"/>
</dbReference>
<sequence length="276" mass="30603">SEGGSDSSHSQSDSSSSSSSSDGESGSDSDSSTTSKTTKTTSALCVQSLSTRSNIMVMQSFLTVNVLNLDGSIREGLYHEFKKHGEVTRIYIHGTGGSRSAIIYFRRPEEAERALEVCQGKMFLGAEMQIQHWHGNSYALTYISNYSEDEFDPGCTRTLFVGNIEKTTTYGDLKEAFERYGEVIDVDIKKQPGNNPYAFVQFAELSSAIQARRKMDREYVGRNRVKVGFGKVNPINTIWVGGVTNSLSEQQVERHFGRYGRVTKVVINRVTNQALV</sequence>
<evidence type="ECO:0000256" key="3">
    <source>
        <dbReference type="SAM" id="MobiDB-lite"/>
    </source>
</evidence>
<dbReference type="PANTHER" id="PTHR23189">
    <property type="entry name" value="RNA RECOGNITION MOTIF-CONTAINING"/>
    <property type="match status" value="1"/>
</dbReference>
<evidence type="ECO:0000256" key="1">
    <source>
        <dbReference type="ARBA" id="ARBA00022884"/>
    </source>
</evidence>
<dbReference type="SUPFAM" id="SSF54928">
    <property type="entry name" value="RNA-binding domain, RBD"/>
    <property type="match status" value="2"/>
</dbReference>
<name>A7S5Y9_NEMVE</name>
<dbReference type="InterPro" id="IPR035979">
    <property type="entry name" value="RBD_domain_sf"/>
</dbReference>
<keyword evidence="1 2" id="KW-0694">RNA-binding</keyword>
<organism evidence="5 6">
    <name type="scientific">Nematostella vectensis</name>
    <name type="common">Starlet sea anemone</name>
    <dbReference type="NCBI Taxonomy" id="45351"/>
    <lineage>
        <taxon>Eukaryota</taxon>
        <taxon>Metazoa</taxon>
        <taxon>Cnidaria</taxon>
        <taxon>Anthozoa</taxon>
        <taxon>Hexacorallia</taxon>
        <taxon>Actiniaria</taxon>
        <taxon>Edwardsiidae</taxon>
        <taxon>Nematostella</taxon>
    </lineage>
</organism>
<dbReference type="eggNOG" id="KOG0112">
    <property type="taxonomic scope" value="Eukaryota"/>
</dbReference>
<dbReference type="InterPro" id="IPR034174">
    <property type="entry name" value="SHARP_RRM3"/>
</dbReference>
<dbReference type="GO" id="GO:0003723">
    <property type="term" value="F:RNA binding"/>
    <property type="evidence" value="ECO:0007669"/>
    <property type="project" value="UniProtKB-UniRule"/>
</dbReference>
<feature type="non-terminal residue" evidence="5">
    <location>
        <position position="1"/>
    </location>
</feature>
<feature type="domain" description="RRM" evidence="4">
    <location>
        <begin position="236"/>
        <end position="276"/>
    </location>
</feature>
<dbReference type="CDD" id="cd12350">
    <property type="entry name" value="RRM3_SHARP"/>
    <property type="match status" value="1"/>
</dbReference>
<evidence type="ECO:0000256" key="2">
    <source>
        <dbReference type="PROSITE-ProRule" id="PRU00176"/>
    </source>
</evidence>
<dbReference type="Pfam" id="PF00076">
    <property type="entry name" value="RRM_1"/>
    <property type="match status" value="2"/>
</dbReference>
<dbReference type="OMA" id="MDDEMIN"/>
<reference evidence="5 6" key="1">
    <citation type="journal article" date="2007" name="Science">
        <title>Sea anemone genome reveals ancestral eumetazoan gene repertoire and genomic organization.</title>
        <authorList>
            <person name="Putnam N.H."/>
            <person name="Srivastava M."/>
            <person name="Hellsten U."/>
            <person name="Dirks B."/>
            <person name="Chapman J."/>
            <person name="Salamov A."/>
            <person name="Terry A."/>
            <person name="Shapiro H."/>
            <person name="Lindquist E."/>
            <person name="Kapitonov V.V."/>
            <person name="Jurka J."/>
            <person name="Genikhovich G."/>
            <person name="Grigoriev I.V."/>
            <person name="Lucas S.M."/>
            <person name="Steele R.E."/>
            <person name="Finnerty J.R."/>
            <person name="Technau U."/>
            <person name="Martindale M.Q."/>
            <person name="Rokhsar D.S."/>
        </authorList>
    </citation>
    <scope>NUCLEOTIDE SEQUENCE [LARGE SCALE GENOMIC DNA]</scope>
    <source>
        <strain evidence="6">CH2 X CH6</strain>
    </source>
</reference>
<feature type="domain" description="RRM" evidence="4">
    <location>
        <begin position="157"/>
        <end position="232"/>
    </location>
</feature>
<gene>
    <name evidence="5" type="ORF">NEMVEDRAFT_v1g105887</name>
</gene>
<proteinExistence type="predicted"/>
<feature type="non-terminal residue" evidence="5">
    <location>
        <position position="276"/>
    </location>
</feature>
<dbReference type="SMART" id="SM00360">
    <property type="entry name" value="RRM"/>
    <property type="match status" value="2"/>
</dbReference>
<dbReference type="PhylomeDB" id="A7S5Y9"/>
<feature type="domain" description="RRM" evidence="4">
    <location>
        <begin position="62"/>
        <end position="135"/>
    </location>
</feature>
<protein>
    <recommendedName>
        <fullName evidence="4">RRM domain-containing protein</fullName>
    </recommendedName>
</protein>